<dbReference type="SUPFAM" id="SSF51569">
    <property type="entry name" value="Aldolase"/>
    <property type="match status" value="1"/>
</dbReference>
<comment type="pathway">
    <text evidence="1">Metabolic intermediate metabolism; (S)-3-hydroxy-3-methylglutaryl-CoA degradation; acetoacetate from (S)-3-hydroxy-3-methylglutaryl-CoA: step 1/1.</text>
</comment>
<evidence type="ECO:0000256" key="1">
    <source>
        <dbReference type="ARBA" id="ARBA00005143"/>
    </source>
</evidence>
<name>A0A3M4JRL2_9PSED</name>
<dbReference type="EMBL" id="RBRA01000270">
    <property type="protein sequence ID" value="RMQ19483.1"/>
    <property type="molecule type" value="Genomic_DNA"/>
</dbReference>
<keyword evidence="5 8" id="KW-0456">Lyase</keyword>
<dbReference type="InterPro" id="IPR000891">
    <property type="entry name" value="PYR_CT"/>
</dbReference>
<comment type="catalytic activity">
    <reaction evidence="6">
        <text>(3S)-3-hydroxy-3-methylglutaryl-CoA = acetoacetate + acetyl-CoA</text>
        <dbReference type="Rhea" id="RHEA:24404"/>
        <dbReference type="ChEBI" id="CHEBI:13705"/>
        <dbReference type="ChEBI" id="CHEBI:43074"/>
        <dbReference type="ChEBI" id="CHEBI:57288"/>
        <dbReference type="EC" id="4.1.3.4"/>
    </reaction>
</comment>
<accession>A0A3M4JRL2</accession>
<evidence type="ECO:0000256" key="6">
    <source>
        <dbReference type="ARBA" id="ARBA00049877"/>
    </source>
</evidence>
<dbReference type="GO" id="GO:0046872">
    <property type="term" value="F:metal ion binding"/>
    <property type="evidence" value="ECO:0007669"/>
    <property type="project" value="UniProtKB-KW"/>
</dbReference>
<dbReference type="RefSeq" id="WP_057436344.1">
    <property type="nucleotide sequence ID" value="NZ_LJQH01000230.1"/>
</dbReference>
<comment type="caution">
    <text evidence="8">The sequence shown here is derived from an EMBL/GenBank/DDBJ whole genome shotgun (WGS) entry which is preliminary data.</text>
</comment>
<evidence type="ECO:0000256" key="5">
    <source>
        <dbReference type="ARBA" id="ARBA00023239"/>
    </source>
</evidence>
<dbReference type="NCBIfam" id="NF004283">
    <property type="entry name" value="PRK05692.1"/>
    <property type="match status" value="1"/>
</dbReference>
<dbReference type="GO" id="GO:0046951">
    <property type="term" value="P:ketone body biosynthetic process"/>
    <property type="evidence" value="ECO:0007669"/>
    <property type="project" value="TreeGrafter"/>
</dbReference>
<keyword evidence="4" id="KW-0479">Metal-binding</keyword>
<dbReference type="PROSITE" id="PS01062">
    <property type="entry name" value="HMG_COA_LYASE"/>
    <property type="match status" value="1"/>
</dbReference>
<dbReference type="GO" id="GO:0004419">
    <property type="term" value="F:hydroxymethylglutaryl-CoA lyase activity"/>
    <property type="evidence" value="ECO:0007669"/>
    <property type="project" value="UniProtKB-EC"/>
</dbReference>
<dbReference type="Gene3D" id="3.20.20.70">
    <property type="entry name" value="Aldolase class I"/>
    <property type="match status" value="1"/>
</dbReference>
<dbReference type="CDD" id="cd07938">
    <property type="entry name" value="DRE_TIM_HMGL"/>
    <property type="match status" value="1"/>
</dbReference>
<dbReference type="InterPro" id="IPR000138">
    <property type="entry name" value="HMG_CoA_lyase_AS"/>
</dbReference>
<dbReference type="FunFam" id="3.20.20.70:FF:000201">
    <property type="entry name" value="Hydroxymethylglutaryl-CoA lyase"/>
    <property type="match status" value="1"/>
</dbReference>
<dbReference type="PANTHER" id="PTHR42738">
    <property type="entry name" value="HYDROXYMETHYLGLUTARYL-COA LYASE"/>
    <property type="match status" value="1"/>
</dbReference>
<evidence type="ECO:0000256" key="3">
    <source>
        <dbReference type="ARBA" id="ARBA00012910"/>
    </source>
</evidence>
<dbReference type="EC" id="4.1.3.4" evidence="3"/>
<evidence type="ECO:0000313" key="8">
    <source>
        <dbReference type="EMBL" id="RMQ19483.1"/>
    </source>
</evidence>
<comment type="similarity">
    <text evidence="2">Belongs to the HMG-CoA lyase family.</text>
</comment>
<dbReference type="PROSITE" id="PS50991">
    <property type="entry name" value="PYR_CT"/>
    <property type="match status" value="1"/>
</dbReference>
<evidence type="ECO:0000313" key="9">
    <source>
        <dbReference type="Proteomes" id="UP000269044"/>
    </source>
</evidence>
<gene>
    <name evidence="8" type="ORF">ALQ08_03228</name>
</gene>
<dbReference type="InterPro" id="IPR013785">
    <property type="entry name" value="Aldolase_TIM"/>
</dbReference>
<organism evidence="8 9">
    <name type="scientific">Pseudomonas syringae pv. delphinii</name>
    <dbReference type="NCBI Taxonomy" id="192088"/>
    <lineage>
        <taxon>Bacteria</taxon>
        <taxon>Pseudomonadati</taxon>
        <taxon>Pseudomonadota</taxon>
        <taxon>Gammaproteobacteria</taxon>
        <taxon>Pseudomonadales</taxon>
        <taxon>Pseudomonadaceae</taxon>
        <taxon>Pseudomonas</taxon>
    </lineage>
</organism>
<sequence>MPLAQKVNIVEVGPRDGLQNEAQPISIEDKVRLVDELTAAGLMHIEVGSFVSPKWVPQMAGSAQVFEQIQRCEGVIYSALAPNLRGFEDALAAGVREVAVFAAATEGFSQRNLNCSISESLARFAPIMAAAHLHGVRVRGYVSCVLGCPYEGTVAPEQVAAVANELYAMGCYEISLGDTIGTGTPGATRALINAVAAQIPRGKLAGHFHDTYGQALVNIYASLEEGVQIFDSSVAGLGGCPYAKGASGNVATEDVLYMLQGLGIETGVNLDLVIKAGQRICDVLQRSNGSRVARARLSA</sequence>
<proteinExistence type="inferred from homology"/>
<dbReference type="AlphaFoldDB" id="A0A3M4JRL2"/>
<protein>
    <recommendedName>
        <fullName evidence="3">hydroxymethylglutaryl-CoA lyase</fullName>
        <ecNumber evidence="3">4.1.3.4</ecNumber>
    </recommendedName>
</protein>
<dbReference type="Proteomes" id="UP000269044">
    <property type="component" value="Unassembled WGS sequence"/>
</dbReference>
<dbReference type="UniPathway" id="UPA00896">
    <property type="reaction ID" value="UER00863"/>
</dbReference>
<feature type="domain" description="Pyruvate carboxyltransferase" evidence="7">
    <location>
        <begin position="7"/>
        <end position="274"/>
    </location>
</feature>
<dbReference type="InterPro" id="IPR043594">
    <property type="entry name" value="HMGL"/>
</dbReference>
<dbReference type="GO" id="GO:0006552">
    <property type="term" value="P:L-leucine catabolic process"/>
    <property type="evidence" value="ECO:0007669"/>
    <property type="project" value="TreeGrafter"/>
</dbReference>
<dbReference type="PANTHER" id="PTHR42738:SF7">
    <property type="entry name" value="HYDROXYMETHYLGLUTARYL-COA LYASE"/>
    <property type="match status" value="1"/>
</dbReference>
<evidence type="ECO:0000256" key="4">
    <source>
        <dbReference type="ARBA" id="ARBA00022723"/>
    </source>
</evidence>
<reference evidence="8 9" key="1">
    <citation type="submission" date="2018-08" db="EMBL/GenBank/DDBJ databases">
        <title>Recombination of ecologically and evolutionarily significant loci maintains genetic cohesion in the Pseudomonas syringae species complex.</title>
        <authorList>
            <person name="Dillon M."/>
            <person name="Thakur S."/>
            <person name="Almeida R.N.D."/>
            <person name="Weir B.S."/>
            <person name="Guttman D.S."/>
        </authorList>
    </citation>
    <scope>NUCLEOTIDE SEQUENCE [LARGE SCALE GENOMIC DNA]</scope>
    <source>
        <strain evidence="8 9">ICMP 13052</strain>
    </source>
</reference>
<evidence type="ECO:0000259" key="7">
    <source>
        <dbReference type="PROSITE" id="PS50991"/>
    </source>
</evidence>
<evidence type="ECO:0000256" key="2">
    <source>
        <dbReference type="ARBA" id="ARBA00009405"/>
    </source>
</evidence>
<dbReference type="Pfam" id="PF00682">
    <property type="entry name" value="HMGL-like"/>
    <property type="match status" value="1"/>
</dbReference>